<dbReference type="GeneID" id="93580929"/>
<organism evidence="1 2">
    <name type="scientific">Aspergillus brasiliensis (strain CBS 101740 / IMI 381727 / IBT 21946)</name>
    <dbReference type="NCBI Taxonomy" id="767769"/>
    <lineage>
        <taxon>Eukaryota</taxon>
        <taxon>Fungi</taxon>
        <taxon>Dikarya</taxon>
        <taxon>Ascomycota</taxon>
        <taxon>Pezizomycotina</taxon>
        <taxon>Eurotiomycetes</taxon>
        <taxon>Eurotiomycetidae</taxon>
        <taxon>Eurotiales</taxon>
        <taxon>Aspergillaceae</taxon>
        <taxon>Aspergillus</taxon>
        <taxon>Aspergillus subgen. Circumdati</taxon>
    </lineage>
</organism>
<dbReference type="InterPro" id="IPR016181">
    <property type="entry name" value="Acyl_CoA_acyltransferase"/>
</dbReference>
<reference evidence="2" key="1">
    <citation type="journal article" date="2017" name="Genome Biol.">
        <title>Comparative genomics reveals high biological diversity and specific adaptations in the industrially and medically important fungal genus Aspergillus.</title>
        <authorList>
            <person name="de Vries R.P."/>
            <person name="Riley R."/>
            <person name="Wiebenga A."/>
            <person name="Aguilar-Osorio G."/>
            <person name="Amillis S."/>
            <person name="Uchima C.A."/>
            <person name="Anderluh G."/>
            <person name="Asadollahi M."/>
            <person name="Askin M."/>
            <person name="Barry K."/>
            <person name="Battaglia E."/>
            <person name="Bayram O."/>
            <person name="Benocci T."/>
            <person name="Braus-Stromeyer S.A."/>
            <person name="Caldana C."/>
            <person name="Canovas D."/>
            <person name="Cerqueira G.C."/>
            <person name="Chen F."/>
            <person name="Chen W."/>
            <person name="Choi C."/>
            <person name="Clum A."/>
            <person name="Dos Santos R.A."/>
            <person name="Damasio A.R."/>
            <person name="Diallinas G."/>
            <person name="Emri T."/>
            <person name="Fekete E."/>
            <person name="Flipphi M."/>
            <person name="Freyberg S."/>
            <person name="Gallo A."/>
            <person name="Gournas C."/>
            <person name="Habgood R."/>
            <person name="Hainaut M."/>
            <person name="Harispe M.L."/>
            <person name="Henrissat B."/>
            <person name="Hilden K.S."/>
            <person name="Hope R."/>
            <person name="Hossain A."/>
            <person name="Karabika E."/>
            <person name="Karaffa L."/>
            <person name="Karanyi Z."/>
            <person name="Krasevec N."/>
            <person name="Kuo A."/>
            <person name="Kusch H."/>
            <person name="LaButti K."/>
            <person name="Lagendijk E.L."/>
            <person name="Lapidus A."/>
            <person name="Levasseur A."/>
            <person name="Lindquist E."/>
            <person name="Lipzen A."/>
            <person name="Logrieco A.F."/>
            <person name="MacCabe A."/>
            <person name="Maekelae M.R."/>
            <person name="Malavazi I."/>
            <person name="Melin P."/>
            <person name="Meyer V."/>
            <person name="Mielnichuk N."/>
            <person name="Miskei M."/>
            <person name="Molnar A.P."/>
            <person name="Mule G."/>
            <person name="Ngan C.Y."/>
            <person name="Orejas M."/>
            <person name="Orosz E."/>
            <person name="Ouedraogo J.P."/>
            <person name="Overkamp K.M."/>
            <person name="Park H.-S."/>
            <person name="Perrone G."/>
            <person name="Piumi F."/>
            <person name="Punt P.J."/>
            <person name="Ram A.F."/>
            <person name="Ramon A."/>
            <person name="Rauscher S."/>
            <person name="Record E."/>
            <person name="Riano-Pachon D.M."/>
            <person name="Robert V."/>
            <person name="Roehrig J."/>
            <person name="Ruller R."/>
            <person name="Salamov A."/>
            <person name="Salih N.S."/>
            <person name="Samson R.A."/>
            <person name="Sandor E."/>
            <person name="Sanguinetti M."/>
            <person name="Schuetze T."/>
            <person name="Sepcic K."/>
            <person name="Shelest E."/>
            <person name="Sherlock G."/>
            <person name="Sophianopoulou V."/>
            <person name="Squina F.M."/>
            <person name="Sun H."/>
            <person name="Susca A."/>
            <person name="Todd R.B."/>
            <person name="Tsang A."/>
            <person name="Unkles S.E."/>
            <person name="van de Wiele N."/>
            <person name="van Rossen-Uffink D."/>
            <person name="Oliveira J.V."/>
            <person name="Vesth T.C."/>
            <person name="Visser J."/>
            <person name="Yu J.-H."/>
            <person name="Zhou M."/>
            <person name="Andersen M.R."/>
            <person name="Archer D.B."/>
            <person name="Baker S.E."/>
            <person name="Benoit I."/>
            <person name="Brakhage A.A."/>
            <person name="Braus G.H."/>
            <person name="Fischer R."/>
            <person name="Frisvad J.C."/>
            <person name="Goldman G.H."/>
            <person name="Houbraken J."/>
            <person name="Oakley B."/>
            <person name="Pocsi I."/>
            <person name="Scazzocchio C."/>
            <person name="Seiboth B."/>
            <person name="vanKuyk P.A."/>
            <person name="Wortman J."/>
            <person name="Dyer P.S."/>
            <person name="Grigoriev I.V."/>
        </authorList>
    </citation>
    <scope>NUCLEOTIDE SEQUENCE [LARGE SCALE GENOMIC DNA]</scope>
    <source>
        <strain evidence="2">CBS 101740 / IMI 381727 / IBT 21946</strain>
    </source>
</reference>
<name>A0A1L9UNF5_ASPBC</name>
<protein>
    <submittedName>
        <fullName evidence="1">Uncharacterized protein</fullName>
    </submittedName>
</protein>
<evidence type="ECO:0000313" key="2">
    <source>
        <dbReference type="Proteomes" id="UP000184499"/>
    </source>
</evidence>
<evidence type="ECO:0000313" key="1">
    <source>
        <dbReference type="EMBL" id="OJJ73208.1"/>
    </source>
</evidence>
<dbReference type="RefSeq" id="XP_067480456.1">
    <property type="nucleotide sequence ID" value="XM_067628441.1"/>
</dbReference>
<dbReference type="EMBL" id="KV878682">
    <property type="protein sequence ID" value="OJJ73208.1"/>
    <property type="molecule type" value="Genomic_DNA"/>
</dbReference>
<proteinExistence type="predicted"/>
<sequence>MCLLDCKTPTFFIVLSPSDDDNSKATTTEQIKSLLTSNPKTPHYPSTPYPETHHLTESFIPIGHISLDSENPDNESIQLDDIPESHAYYWIKTFYVIQAVQSQGIGRAAMDQVGRDGRSRAVECEDVVVGYGA</sequence>
<dbReference type="AlphaFoldDB" id="A0A1L9UNF5"/>
<dbReference type="VEuPathDB" id="FungiDB:ASPBRDRAFT_64001"/>
<dbReference type="Proteomes" id="UP000184499">
    <property type="component" value="Unassembled WGS sequence"/>
</dbReference>
<dbReference type="OrthoDB" id="2326446at2759"/>
<dbReference type="SUPFAM" id="SSF55729">
    <property type="entry name" value="Acyl-CoA N-acyltransferases (Nat)"/>
    <property type="match status" value="1"/>
</dbReference>
<gene>
    <name evidence="1" type="ORF">ASPBRDRAFT_64001</name>
</gene>
<keyword evidence="2" id="KW-1185">Reference proteome</keyword>
<accession>A0A1L9UNF5</accession>
<dbReference type="CDD" id="cd04301">
    <property type="entry name" value="NAT_SF"/>
    <property type="match status" value="1"/>
</dbReference>
<dbReference type="STRING" id="767769.A0A1L9UNF5"/>